<evidence type="ECO:0000259" key="7">
    <source>
        <dbReference type="Pfam" id="PF01035"/>
    </source>
</evidence>
<gene>
    <name evidence="8" type="ORF">FR698_03445</name>
</gene>
<keyword evidence="3 8" id="KW-0808">Transferase</keyword>
<dbReference type="InterPro" id="IPR001497">
    <property type="entry name" value="MethylDNA_cys_MeTrfase_AS"/>
</dbReference>
<dbReference type="InterPro" id="IPR014048">
    <property type="entry name" value="MethylDNA_cys_MeTrfase_DNA-bd"/>
</dbReference>
<comment type="caution">
    <text evidence="8">The sequence shown here is derived from an EMBL/GenBank/DDBJ whole genome shotgun (WGS) entry which is preliminary data.</text>
</comment>
<comment type="catalytic activity">
    <reaction evidence="1">
        <text>a 4-O-methyl-thymidine in DNA + L-cysteinyl-[protein] = a thymidine in DNA + S-methyl-L-cysteinyl-[protein]</text>
        <dbReference type="Rhea" id="RHEA:53428"/>
        <dbReference type="Rhea" id="RHEA-COMP:10131"/>
        <dbReference type="Rhea" id="RHEA-COMP:10132"/>
        <dbReference type="Rhea" id="RHEA-COMP:13555"/>
        <dbReference type="Rhea" id="RHEA-COMP:13556"/>
        <dbReference type="ChEBI" id="CHEBI:29950"/>
        <dbReference type="ChEBI" id="CHEBI:82612"/>
        <dbReference type="ChEBI" id="CHEBI:137386"/>
        <dbReference type="ChEBI" id="CHEBI:137387"/>
        <dbReference type="EC" id="2.1.1.63"/>
    </reaction>
</comment>
<dbReference type="Gene3D" id="1.10.10.10">
    <property type="entry name" value="Winged helix-like DNA-binding domain superfamily/Winged helix DNA-binding domain"/>
    <property type="match status" value="1"/>
</dbReference>
<dbReference type="Pfam" id="PF01035">
    <property type="entry name" value="DNA_binding_1"/>
    <property type="match status" value="1"/>
</dbReference>
<dbReference type="PROSITE" id="PS00374">
    <property type="entry name" value="MGMT"/>
    <property type="match status" value="1"/>
</dbReference>
<evidence type="ECO:0000313" key="8">
    <source>
        <dbReference type="EMBL" id="TXF13132.1"/>
    </source>
</evidence>
<dbReference type="GO" id="GO:0003908">
    <property type="term" value="F:methylated-DNA-[protein]-cysteine S-methyltransferase activity"/>
    <property type="evidence" value="ECO:0007669"/>
    <property type="project" value="UniProtKB-EC"/>
</dbReference>
<dbReference type="InterPro" id="IPR036217">
    <property type="entry name" value="MethylDNA_cys_MeTrfase_DNAb"/>
</dbReference>
<dbReference type="RefSeq" id="WP_147798774.1">
    <property type="nucleotide sequence ID" value="NZ_VPFL01000003.1"/>
</dbReference>
<dbReference type="GO" id="GO:0032259">
    <property type="term" value="P:methylation"/>
    <property type="evidence" value="ECO:0007669"/>
    <property type="project" value="UniProtKB-KW"/>
</dbReference>
<keyword evidence="4" id="KW-0227">DNA damage</keyword>
<dbReference type="PANTHER" id="PTHR10815:SF13">
    <property type="entry name" value="METHYLATED-DNA--PROTEIN-CYSTEINE METHYLTRANSFERASE"/>
    <property type="match status" value="1"/>
</dbReference>
<dbReference type="GO" id="GO:0006281">
    <property type="term" value="P:DNA repair"/>
    <property type="evidence" value="ECO:0007669"/>
    <property type="project" value="UniProtKB-KW"/>
</dbReference>
<dbReference type="CDD" id="cd06445">
    <property type="entry name" value="ATase"/>
    <property type="match status" value="1"/>
</dbReference>
<evidence type="ECO:0000256" key="5">
    <source>
        <dbReference type="ARBA" id="ARBA00023204"/>
    </source>
</evidence>
<evidence type="ECO:0000256" key="6">
    <source>
        <dbReference type="ARBA" id="ARBA00049348"/>
    </source>
</evidence>
<dbReference type="AlphaFoldDB" id="A0A5C7EN86"/>
<evidence type="ECO:0000256" key="3">
    <source>
        <dbReference type="ARBA" id="ARBA00022679"/>
    </source>
</evidence>
<evidence type="ECO:0000256" key="1">
    <source>
        <dbReference type="ARBA" id="ARBA00001286"/>
    </source>
</evidence>
<keyword evidence="5" id="KW-0234">DNA repair</keyword>
<evidence type="ECO:0000256" key="2">
    <source>
        <dbReference type="ARBA" id="ARBA00022603"/>
    </source>
</evidence>
<dbReference type="EMBL" id="VPFL01000003">
    <property type="protein sequence ID" value="TXF13132.1"/>
    <property type="molecule type" value="Genomic_DNA"/>
</dbReference>
<organism evidence="8 9">
    <name type="scientific">Pelomicrobium methylotrophicum</name>
    <dbReference type="NCBI Taxonomy" id="2602750"/>
    <lineage>
        <taxon>Bacteria</taxon>
        <taxon>Pseudomonadati</taxon>
        <taxon>Pseudomonadota</taxon>
        <taxon>Hydrogenophilia</taxon>
        <taxon>Hydrogenophilia incertae sedis</taxon>
        <taxon>Pelomicrobium</taxon>
    </lineage>
</organism>
<reference evidence="8 9" key="1">
    <citation type="submission" date="2019-08" db="EMBL/GenBank/DDBJ databases">
        <title>Pelomicrobium methylotrophicum gen. nov., sp. nov. a moderately thermophilic, facultatively anaerobic, lithoautotrophic and methylotrophic bacterium isolated from a terrestrial mud volcano.</title>
        <authorList>
            <person name="Slobodkina G.B."/>
            <person name="Merkel A.Y."/>
            <person name="Slobodkin A.I."/>
        </authorList>
    </citation>
    <scope>NUCLEOTIDE SEQUENCE [LARGE SCALE GENOMIC DNA]</scope>
    <source>
        <strain evidence="8 9">SM250</strain>
    </source>
</reference>
<evidence type="ECO:0000256" key="4">
    <source>
        <dbReference type="ARBA" id="ARBA00022763"/>
    </source>
</evidence>
<dbReference type="InterPro" id="IPR036388">
    <property type="entry name" value="WH-like_DNA-bd_sf"/>
</dbReference>
<accession>A0A5C7EN86</accession>
<keyword evidence="9" id="KW-1185">Reference proteome</keyword>
<dbReference type="OrthoDB" id="5295094at2"/>
<comment type="catalytic activity">
    <reaction evidence="6">
        <text>a 6-O-methyl-2'-deoxyguanosine in DNA + L-cysteinyl-[protein] = S-methyl-L-cysteinyl-[protein] + a 2'-deoxyguanosine in DNA</text>
        <dbReference type="Rhea" id="RHEA:24000"/>
        <dbReference type="Rhea" id="RHEA-COMP:10131"/>
        <dbReference type="Rhea" id="RHEA-COMP:10132"/>
        <dbReference type="Rhea" id="RHEA-COMP:11367"/>
        <dbReference type="Rhea" id="RHEA-COMP:11368"/>
        <dbReference type="ChEBI" id="CHEBI:29950"/>
        <dbReference type="ChEBI" id="CHEBI:82612"/>
        <dbReference type="ChEBI" id="CHEBI:85445"/>
        <dbReference type="ChEBI" id="CHEBI:85448"/>
        <dbReference type="EC" id="2.1.1.63"/>
    </reaction>
</comment>
<keyword evidence="2 8" id="KW-0489">Methyltransferase</keyword>
<dbReference type="NCBIfam" id="TIGR00589">
    <property type="entry name" value="ogt"/>
    <property type="match status" value="1"/>
</dbReference>
<sequence length="165" mass="18261">MSRSARWRQADRFDHQARLAAPFAVLGVTTEEDWLVRIDYLPLGTPVLAPQSALAREVCEQLRAYLRDPRLRFDLPVRLSGTPFQQRVWEAVAAIPSGQTRSYAAVAKALHTAPRAVGRACGANPVPLVVPCHRVVAADGLGGFLHTRSGAPVAIKRWLLEHERR</sequence>
<dbReference type="SUPFAM" id="SSF46767">
    <property type="entry name" value="Methylated DNA-protein cysteine methyltransferase, C-terminal domain"/>
    <property type="match status" value="1"/>
</dbReference>
<dbReference type="FunCoup" id="A0A5C7EN86">
    <property type="interactions" value="114"/>
</dbReference>
<evidence type="ECO:0000313" key="9">
    <source>
        <dbReference type="Proteomes" id="UP000321201"/>
    </source>
</evidence>
<proteinExistence type="predicted"/>
<name>A0A5C7EN86_9PROT</name>
<dbReference type="InterPro" id="IPR036631">
    <property type="entry name" value="MGMT_N_sf"/>
</dbReference>
<protein>
    <submittedName>
        <fullName evidence="8">Methylated-DNA--[protein]-cysteine S-methyltransferase</fullName>
    </submittedName>
</protein>
<dbReference type="SUPFAM" id="SSF53155">
    <property type="entry name" value="Methylated DNA-protein cysteine methyltransferase domain"/>
    <property type="match status" value="1"/>
</dbReference>
<dbReference type="InParanoid" id="A0A5C7EN86"/>
<dbReference type="Proteomes" id="UP000321201">
    <property type="component" value="Unassembled WGS sequence"/>
</dbReference>
<dbReference type="PANTHER" id="PTHR10815">
    <property type="entry name" value="METHYLATED-DNA--PROTEIN-CYSTEINE METHYLTRANSFERASE"/>
    <property type="match status" value="1"/>
</dbReference>
<feature type="domain" description="Methylated-DNA-[protein]-cysteine S-methyltransferase DNA binding" evidence="7">
    <location>
        <begin position="83"/>
        <end position="164"/>
    </location>
</feature>